<comment type="similarity">
    <text evidence="2">Belongs to the CDP-glycerol glycerophosphotransferase family.</text>
</comment>
<dbReference type="Pfam" id="PF04464">
    <property type="entry name" value="Glyphos_transf"/>
    <property type="match status" value="1"/>
</dbReference>
<evidence type="ECO:0000256" key="3">
    <source>
        <dbReference type="ARBA" id="ARBA00022475"/>
    </source>
</evidence>
<proteinExistence type="inferred from homology"/>
<evidence type="ECO:0000256" key="7">
    <source>
        <dbReference type="SAM" id="Phobius"/>
    </source>
</evidence>
<accession>A0ABV5WL41</accession>
<keyword evidence="9" id="KW-1185">Reference proteome</keyword>
<dbReference type="Proteomes" id="UP001589609">
    <property type="component" value="Unassembled WGS sequence"/>
</dbReference>
<dbReference type="EMBL" id="JBHMAF010000180">
    <property type="protein sequence ID" value="MFB9760943.1"/>
    <property type="molecule type" value="Genomic_DNA"/>
</dbReference>
<sequence>MLREVIIISYLFLFQLLFMTFRIFPLRNKASFIMSYGENHFYIYEEMKKQNVDCEVVFLYKSTFKYELDHYHNVKAYKFETLNILHMIKSVYHIATSRYVMIDNYFGFLSTVNFRAGVTCVQLWHAAGAIKQFGLLTPSSQKRSRRAQQRFVRVYKNFHKVVIGSDALANVYIGAFGIAPEQMLRTGIPRTDLFFNQTQIEEISSGILKDNPDIIGKKVILYTPTFRDKELAEFSLQLDIEKMYQELKDEYVLFIKLHPAIRNQIDLKDVYAGFVYDYSFYPNVNDLFLVTDILVTDYSSTSFEFSLLKKPMIFFPYDLERYRKKRGIIEDYHSLVPGPVVYTTKDLIQMIQKGSFDPERIEAFCEKWNQYSRGASSKNIVEALFHTRNS</sequence>
<comment type="subcellular location">
    <subcellularLocation>
        <location evidence="1">Cell membrane</location>
        <topology evidence="1">Peripheral membrane protein</topology>
    </subcellularLocation>
</comment>
<dbReference type="InterPro" id="IPR007554">
    <property type="entry name" value="Glycerophosphate_synth"/>
</dbReference>
<evidence type="ECO:0000313" key="9">
    <source>
        <dbReference type="Proteomes" id="UP001589609"/>
    </source>
</evidence>
<evidence type="ECO:0000313" key="8">
    <source>
        <dbReference type="EMBL" id="MFB9760943.1"/>
    </source>
</evidence>
<dbReference type="InterPro" id="IPR043149">
    <property type="entry name" value="TagF_N"/>
</dbReference>
<keyword evidence="6 7" id="KW-0472">Membrane</keyword>
<dbReference type="RefSeq" id="WP_379951261.1">
    <property type="nucleotide sequence ID" value="NZ_JBHMAF010000180.1"/>
</dbReference>
<evidence type="ECO:0000256" key="1">
    <source>
        <dbReference type="ARBA" id="ARBA00004202"/>
    </source>
</evidence>
<evidence type="ECO:0000256" key="4">
    <source>
        <dbReference type="ARBA" id="ARBA00022679"/>
    </source>
</evidence>
<evidence type="ECO:0000256" key="2">
    <source>
        <dbReference type="ARBA" id="ARBA00010488"/>
    </source>
</evidence>
<dbReference type="InterPro" id="IPR043148">
    <property type="entry name" value="TagF_C"/>
</dbReference>
<keyword evidence="7" id="KW-1133">Transmembrane helix</keyword>
<dbReference type="Gene3D" id="3.40.50.11820">
    <property type="match status" value="1"/>
</dbReference>
<dbReference type="PANTHER" id="PTHR37316">
    <property type="entry name" value="TEICHOIC ACID GLYCEROL-PHOSPHATE PRIMASE"/>
    <property type="match status" value="1"/>
</dbReference>
<evidence type="ECO:0000256" key="6">
    <source>
        <dbReference type="ARBA" id="ARBA00023136"/>
    </source>
</evidence>
<keyword evidence="3" id="KW-1003">Cell membrane</keyword>
<organism evidence="8 9">
    <name type="scientific">Ectobacillus funiculus</name>
    <dbReference type="NCBI Taxonomy" id="137993"/>
    <lineage>
        <taxon>Bacteria</taxon>
        <taxon>Bacillati</taxon>
        <taxon>Bacillota</taxon>
        <taxon>Bacilli</taxon>
        <taxon>Bacillales</taxon>
        <taxon>Bacillaceae</taxon>
        <taxon>Ectobacillus</taxon>
    </lineage>
</organism>
<name>A0ABV5WL41_9BACI</name>
<dbReference type="PANTHER" id="PTHR37316:SF1">
    <property type="entry name" value="TEICHOIC ACID GLYCEROL-PHOSPHATE PRIMASE"/>
    <property type="match status" value="1"/>
</dbReference>
<keyword evidence="7" id="KW-0812">Transmembrane</keyword>
<reference evidence="8 9" key="1">
    <citation type="submission" date="2024-09" db="EMBL/GenBank/DDBJ databases">
        <authorList>
            <person name="Sun Q."/>
            <person name="Mori K."/>
        </authorList>
    </citation>
    <scope>NUCLEOTIDE SEQUENCE [LARGE SCALE GENOMIC DNA]</scope>
    <source>
        <strain evidence="8 9">JCM 11201</strain>
    </source>
</reference>
<dbReference type="Gene3D" id="3.40.50.12580">
    <property type="match status" value="1"/>
</dbReference>
<keyword evidence="4" id="KW-0808">Transferase</keyword>
<comment type="caution">
    <text evidence="8">The sequence shown here is derived from an EMBL/GenBank/DDBJ whole genome shotgun (WGS) entry which is preliminary data.</text>
</comment>
<keyword evidence="5" id="KW-0777">Teichoic acid biosynthesis</keyword>
<protein>
    <submittedName>
        <fullName evidence="8">CDP-glycerol glycerophosphotransferase family protein</fullName>
    </submittedName>
</protein>
<gene>
    <name evidence="8" type="ORF">ACFFMS_21960</name>
</gene>
<evidence type="ECO:0000256" key="5">
    <source>
        <dbReference type="ARBA" id="ARBA00022944"/>
    </source>
</evidence>
<dbReference type="SUPFAM" id="SSF53756">
    <property type="entry name" value="UDP-Glycosyltransferase/glycogen phosphorylase"/>
    <property type="match status" value="1"/>
</dbReference>
<feature type="transmembrane region" description="Helical" evidence="7">
    <location>
        <begin position="6"/>
        <end position="24"/>
    </location>
</feature>
<dbReference type="InterPro" id="IPR051612">
    <property type="entry name" value="Teichoic_Acid_Biosynth"/>
</dbReference>